<evidence type="ECO:0000256" key="1">
    <source>
        <dbReference type="SAM" id="Coils"/>
    </source>
</evidence>
<dbReference type="Proteomes" id="UP001146793">
    <property type="component" value="Unassembled WGS sequence"/>
</dbReference>
<dbReference type="Pfam" id="PF18299">
    <property type="entry name" value="R2K_2"/>
    <property type="match status" value="1"/>
</dbReference>
<protein>
    <recommendedName>
        <fullName evidence="2">ATP-grasp domain-containing protein</fullName>
    </recommendedName>
</protein>
<evidence type="ECO:0000259" key="2">
    <source>
        <dbReference type="Pfam" id="PF18299"/>
    </source>
</evidence>
<evidence type="ECO:0000313" key="3">
    <source>
        <dbReference type="EMBL" id="KAJ3442864.1"/>
    </source>
</evidence>
<feature type="domain" description="ATP-grasp" evidence="2">
    <location>
        <begin position="328"/>
        <end position="493"/>
    </location>
</feature>
<accession>A0AAV7ZP08</accession>
<name>A0AAV7ZP08_9EUKA</name>
<sequence>MSNKTKNLEEKKKMNLKLFHSFKNRDPLPSGWLQKELGKQDSDLQKIEKRLKRLDLTHSIKFSTISNIGICCEGTENKFVPAKLSLFSNKWYIWKLQDNEIDTEKIFGKYKSEELKGLDMTVLKELPTKFQKVAINNHLRLTRTLSIEDQTVMVRGTYDPLTEIVLHSDPKLALIRSPNENIEIMLRVDETKTMSQFCFSFLRLVQRWNPKTVVLTNEKQEKEEKKEKEEMEEIEEESQLLNIDGFPKRAYIQVYDRKVKSEFDHIVKELRSHSIPVVTMTTPEFYYITPTKTDLVIGDFTWTRLAMKKIGLSMPEPPDYPDCLRYLLHRKIWQTTLGGVKKWISQNPGKKIFIKPMDEVKAFSGLVTSSEDFWVPYLLEQHPSSLTILCSEVVKMVTEYRVYCVNGSVKGVCHYKGPKELKLDLDVVNKAVKTLFDSEEGKDLTGCGIDFAVMEKPNSNENDQKEYVTCLIEVNDGYSIGHYEGVSTRDFTNLLIARWAKLMEKKN</sequence>
<comment type="caution">
    <text evidence="3">The sequence shown here is derived from an EMBL/GenBank/DDBJ whole genome shotgun (WGS) entry which is preliminary data.</text>
</comment>
<dbReference type="EMBL" id="JANTQA010000026">
    <property type="protein sequence ID" value="KAJ3442864.1"/>
    <property type="molecule type" value="Genomic_DNA"/>
</dbReference>
<dbReference type="InterPro" id="IPR041261">
    <property type="entry name" value="R2K_2"/>
</dbReference>
<organism evidence="3 4">
    <name type="scientific">Anaeramoeba flamelloides</name>
    <dbReference type="NCBI Taxonomy" id="1746091"/>
    <lineage>
        <taxon>Eukaryota</taxon>
        <taxon>Metamonada</taxon>
        <taxon>Anaeramoebidae</taxon>
        <taxon>Anaeramoeba</taxon>
    </lineage>
</organism>
<feature type="coiled-coil region" evidence="1">
    <location>
        <begin position="212"/>
        <end position="244"/>
    </location>
</feature>
<dbReference type="AlphaFoldDB" id="A0AAV7ZP08"/>
<keyword evidence="1" id="KW-0175">Coiled coil</keyword>
<gene>
    <name evidence="3" type="ORF">M0812_12616</name>
</gene>
<proteinExistence type="predicted"/>
<reference evidence="3" key="1">
    <citation type="submission" date="2022-08" db="EMBL/GenBank/DDBJ databases">
        <title>Novel sulphate-reducing endosymbionts in the free-living metamonad Anaeramoeba.</title>
        <authorList>
            <person name="Jerlstrom-Hultqvist J."/>
            <person name="Cepicka I."/>
            <person name="Gallot-Lavallee L."/>
            <person name="Salas-Leiva D."/>
            <person name="Curtis B.A."/>
            <person name="Zahonova K."/>
            <person name="Pipaliya S."/>
            <person name="Dacks J."/>
            <person name="Roger A.J."/>
        </authorList>
    </citation>
    <scope>NUCLEOTIDE SEQUENCE</scope>
    <source>
        <strain evidence="3">Busselton2</strain>
    </source>
</reference>
<evidence type="ECO:0000313" key="4">
    <source>
        <dbReference type="Proteomes" id="UP001146793"/>
    </source>
</evidence>